<proteinExistence type="predicted"/>
<dbReference type="GO" id="GO:0016747">
    <property type="term" value="F:acyltransferase activity, transferring groups other than amino-acyl groups"/>
    <property type="evidence" value="ECO:0007669"/>
    <property type="project" value="InterPro"/>
</dbReference>
<dbReference type="InterPro" id="IPR016181">
    <property type="entry name" value="Acyl_CoA_acyltransferase"/>
</dbReference>
<evidence type="ECO:0000313" key="3">
    <source>
        <dbReference type="EMBL" id="CCH79353.1"/>
    </source>
</evidence>
<reference evidence="3 4" key="1">
    <citation type="journal article" date="2013" name="ISME J.">
        <title>A metabolic model for members of the genus Tetrasphaera involved in enhanced biological phosphorus removal.</title>
        <authorList>
            <person name="Kristiansen R."/>
            <person name="Nguyen H.T.T."/>
            <person name="Saunders A.M."/>
            <person name="Nielsen J.L."/>
            <person name="Wimmer R."/>
            <person name="Le V.Q."/>
            <person name="McIlroy S.J."/>
            <person name="Petrovski S."/>
            <person name="Seviour R.J."/>
            <person name="Calteau A."/>
            <person name="Nielsen K.L."/>
            <person name="Nielsen P.H."/>
        </authorList>
    </citation>
    <scope>NUCLEOTIDE SEQUENCE [LARGE SCALE GENOMIC DNA]</scope>
    <source>
        <strain evidence="3 4">T1-X7</strain>
    </source>
</reference>
<dbReference type="CDD" id="cd04301">
    <property type="entry name" value="NAT_SF"/>
    <property type="match status" value="1"/>
</dbReference>
<sequence>MRHPSARGARRARAADLDALVALRAEMFDAMRVPATDDTWRRAARSWFAERLDDPGACLAVVEVEGEVVSSALGVVRDSAPSPANPAGRDVLVFNVCTLPHARGHGHARAALATVMEWARGTGAGRAELFATPAGRALYEEAGFVVRTDPAMRADLRARADPEPPAELGPPADPRPRAEPTT</sequence>
<dbReference type="InterPro" id="IPR000182">
    <property type="entry name" value="GNAT_dom"/>
</dbReference>
<protein>
    <submittedName>
        <fullName evidence="3">Putative acetyltransferase</fullName>
    </submittedName>
</protein>
<accession>A0A077LZH2</accession>
<dbReference type="PROSITE" id="PS51186">
    <property type="entry name" value="GNAT"/>
    <property type="match status" value="1"/>
</dbReference>
<comment type="caution">
    <text evidence="3">The sequence shown here is derived from an EMBL/GenBank/DDBJ whole genome shotgun (WGS) entry which is preliminary data.</text>
</comment>
<dbReference type="SUPFAM" id="SSF55729">
    <property type="entry name" value="Acyl-CoA N-acyltransferases (Nat)"/>
    <property type="match status" value="1"/>
</dbReference>
<dbReference type="RefSeq" id="WP_235432515.1">
    <property type="nucleotide sequence ID" value="NZ_HF570958.1"/>
</dbReference>
<dbReference type="EMBL" id="CAJB01000354">
    <property type="protein sequence ID" value="CCH79353.1"/>
    <property type="molecule type" value="Genomic_DNA"/>
</dbReference>
<dbReference type="STRING" id="1194083.BN12_4170002"/>
<evidence type="ECO:0000259" key="2">
    <source>
        <dbReference type="PROSITE" id="PS51186"/>
    </source>
</evidence>
<feature type="region of interest" description="Disordered" evidence="1">
    <location>
        <begin position="154"/>
        <end position="182"/>
    </location>
</feature>
<evidence type="ECO:0000256" key="1">
    <source>
        <dbReference type="SAM" id="MobiDB-lite"/>
    </source>
</evidence>
<feature type="compositionally biased region" description="Pro residues" evidence="1">
    <location>
        <begin position="163"/>
        <end position="173"/>
    </location>
</feature>
<evidence type="ECO:0000313" key="4">
    <source>
        <dbReference type="Proteomes" id="UP000035721"/>
    </source>
</evidence>
<dbReference type="AlphaFoldDB" id="A0A077LZH2"/>
<dbReference type="Gene3D" id="3.40.630.30">
    <property type="match status" value="1"/>
</dbReference>
<dbReference type="Pfam" id="PF00583">
    <property type="entry name" value="Acetyltransf_1"/>
    <property type="match status" value="1"/>
</dbReference>
<gene>
    <name evidence="3" type="ORF">BN12_4170002</name>
</gene>
<name>A0A077LZH2_9MICO</name>
<keyword evidence="4" id="KW-1185">Reference proteome</keyword>
<keyword evidence="3" id="KW-0808">Transferase</keyword>
<organism evidence="3 4">
    <name type="scientific">Nostocoides japonicum T1-X7</name>
    <dbReference type="NCBI Taxonomy" id="1194083"/>
    <lineage>
        <taxon>Bacteria</taxon>
        <taxon>Bacillati</taxon>
        <taxon>Actinomycetota</taxon>
        <taxon>Actinomycetes</taxon>
        <taxon>Micrococcales</taxon>
        <taxon>Intrasporangiaceae</taxon>
        <taxon>Nostocoides</taxon>
    </lineage>
</organism>
<feature type="domain" description="N-acetyltransferase" evidence="2">
    <location>
        <begin position="7"/>
        <end position="163"/>
    </location>
</feature>
<dbReference type="Proteomes" id="UP000035721">
    <property type="component" value="Unassembled WGS sequence"/>
</dbReference>